<dbReference type="InterPro" id="IPR032675">
    <property type="entry name" value="LRR_dom_sf"/>
</dbReference>
<gene>
    <name evidence="1" type="ORF">Adt_46022</name>
</gene>
<dbReference type="AlphaFoldDB" id="A0ABD1P3K1"/>
<dbReference type="PANTHER" id="PTHR15140">
    <property type="entry name" value="TUBULIN-SPECIFIC CHAPERONE E"/>
    <property type="match status" value="1"/>
</dbReference>
<sequence length="298" mass="34548">MSMAADADDDRCSYAVTTDDTLWLLLFYFFCQFSIYEKHRRLSIHSYSLHSESRPFGLHIRTLLGCFSDPLFIFPSLKLLRILELSSESSNYWDITGIQFLIHLKYLSVPWLPSSIGRLENLEFLLVERADYIPPVLLNMPKLRHLHVGKPVKFKLESLKMVFQSSFKGEYAVINFPVNIKKLTLSKIGLPWENMSIIGTLPNLENLKLVSDAFEGRRWKANDDEFQKLKFLKLDSLILIQWNVSSDHFPRLRQLVVRNCYYLEEIPSDLGDIPTIEIIKVHSCGYRVNGSAWGIQKA</sequence>
<dbReference type="EMBL" id="JBFOLK010000030">
    <property type="protein sequence ID" value="KAL2458234.1"/>
    <property type="molecule type" value="Genomic_DNA"/>
</dbReference>
<name>A0ABD1P3K1_9LAMI</name>
<organism evidence="1 2">
    <name type="scientific">Abeliophyllum distichum</name>
    <dbReference type="NCBI Taxonomy" id="126358"/>
    <lineage>
        <taxon>Eukaryota</taxon>
        <taxon>Viridiplantae</taxon>
        <taxon>Streptophyta</taxon>
        <taxon>Embryophyta</taxon>
        <taxon>Tracheophyta</taxon>
        <taxon>Spermatophyta</taxon>
        <taxon>Magnoliopsida</taxon>
        <taxon>eudicotyledons</taxon>
        <taxon>Gunneridae</taxon>
        <taxon>Pentapetalae</taxon>
        <taxon>asterids</taxon>
        <taxon>lamiids</taxon>
        <taxon>Lamiales</taxon>
        <taxon>Oleaceae</taxon>
        <taxon>Forsythieae</taxon>
        <taxon>Abeliophyllum</taxon>
    </lineage>
</organism>
<accession>A0ABD1P3K1</accession>
<evidence type="ECO:0000313" key="2">
    <source>
        <dbReference type="Proteomes" id="UP001604336"/>
    </source>
</evidence>
<evidence type="ECO:0000313" key="1">
    <source>
        <dbReference type="EMBL" id="KAL2458234.1"/>
    </source>
</evidence>
<proteinExistence type="predicted"/>
<comment type="caution">
    <text evidence="1">The sequence shown here is derived from an EMBL/GenBank/DDBJ whole genome shotgun (WGS) entry which is preliminary data.</text>
</comment>
<reference evidence="2" key="1">
    <citation type="submission" date="2024-07" db="EMBL/GenBank/DDBJ databases">
        <title>Two chromosome-level genome assemblies of Korean endemic species Abeliophyllum distichum and Forsythia ovata (Oleaceae).</title>
        <authorList>
            <person name="Jang H."/>
        </authorList>
    </citation>
    <scope>NUCLEOTIDE SEQUENCE [LARGE SCALE GENOMIC DNA]</scope>
</reference>
<protein>
    <submittedName>
        <fullName evidence="1">Late blight resistance proteinR1B-23</fullName>
    </submittedName>
</protein>
<dbReference type="SUPFAM" id="SSF52047">
    <property type="entry name" value="RNI-like"/>
    <property type="match status" value="1"/>
</dbReference>
<dbReference type="Gene3D" id="3.80.10.10">
    <property type="entry name" value="Ribonuclease Inhibitor"/>
    <property type="match status" value="1"/>
</dbReference>
<dbReference type="Proteomes" id="UP001604336">
    <property type="component" value="Unassembled WGS sequence"/>
</dbReference>
<keyword evidence="2" id="KW-1185">Reference proteome</keyword>
<dbReference type="PANTHER" id="PTHR15140:SF37">
    <property type="entry name" value="UBIQUITIN-LIKE DOMAIN-CONTAINING PROTEIN"/>
    <property type="match status" value="1"/>
</dbReference>